<accession>A0A923I1X8</accession>
<evidence type="ECO:0000313" key="3">
    <source>
        <dbReference type="EMBL" id="MBC3935552.1"/>
    </source>
</evidence>
<dbReference type="PANTHER" id="PTHR39200">
    <property type="entry name" value="HYPOTHETICAL EXPORTED PROTEIN"/>
    <property type="match status" value="1"/>
</dbReference>
<dbReference type="Proteomes" id="UP000612361">
    <property type="component" value="Unassembled WGS sequence"/>
</dbReference>
<feature type="signal peptide" evidence="1">
    <location>
        <begin position="1"/>
        <end position="18"/>
    </location>
</feature>
<dbReference type="Gene3D" id="2.160.20.120">
    <property type="match status" value="1"/>
</dbReference>
<dbReference type="EMBL" id="JACOGG010000008">
    <property type="protein sequence ID" value="MBC3935552.1"/>
    <property type="molecule type" value="Genomic_DNA"/>
</dbReference>
<dbReference type="RefSeq" id="WP_186881129.1">
    <property type="nucleotide sequence ID" value="NZ_JACOGG010000008.1"/>
</dbReference>
<keyword evidence="1" id="KW-0732">Signal</keyword>
<proteinExistence type="predicted"/>
<gene>
    <name evidence="3" type="ORF">H8K47_09275</name>
</gene>
<reference evidence="3" key="1">
    <citation type="submission" date="2020-08" db="EMBL/GenBank/DDBJ databases">
        <title>Novel species isolated from subtropical streams in China.</title>
        <authorList>
            <person name="Lu H."/>
        </authorList>
    </citation>
    <scope>NUCLEOTIDE SEQUENCE</scope>
    <source>
        <strain evidence="3">CY7W</strain>
    </source>
</reference>
<evidence type="ECO:0000259" key="2">
    <source>
        <dbReference type="Pfam" id="PF10988"/>
    </source>
</evidence>
<dbReference type="Pfam" id="PF10988">
    <property type="entry name" value="DUF2807"/>
    <property type="match status" value="1"/>
</dbReference>
<feature type="domain" description="Putative auto-transporter adhesin head GIN" evidence="2">
    <location>
        <begin position="27"/>
        <end position="189"/>
    </location>
</feature>
<evidence type="ECO:0000313" key="4">
    <source>
        <dbReference type="Proteomes" id="UP000612361"/>
    </source>
</evidence>
<dbReference type="AlphaFoldDB" id="A0A923I1X8"/>
<organism evidence="3 4">
    <name type="scientific">Undibacterium rugosum</name>
    <dbReference type="NCBI Taxonomy" id="2762291"/>
    <lineage>
        <taxon>Bacteria</taxon>
        <taxon>Pseudomonadati</taxon>
        <taxon>Pseudomonadota</taxon>
        <taxon>Betaproteobacteria</taxon>
        <taxon>Burkholderiales</taxon>
        <taxon>Oxalobacteraceae</taxon>
        <taxon>Undibacterium</taxon>
    </lineage>
</organism>
<name>A0A923I1X8_9BURK</name>
<dbReference type="InterPro" id="IPR021255">
    <property type="entry name" value="DUF2807"/>
</dbReference>
<evidence type="ECO:0000256" key="1">
    <source>
        <dbReference type="SAM" id="SignalP"/>
    </source>
</evidence>
<feature type="chain" id="PRO_5036689270" evidence="1">
    <location>
        <begin position="19"/>
        <end position="206"/>
    </location>
</feature>
<sequence>MRKLWILGSLLLANMAHAENNTREVPAFTAIKCRCAFNLSVEVGKAQSITLKGNDKFNAKVITEVAGNELIISYKDKNSFSIKDDAQVLVTVPSLSRFRMEGAGVARINNINTDDLEISYEGAGMLTAAGKAKNLRLKAQGVGMVETKDLQTERADVSVEGIGSVSVHAKEKLNASVQGIGSLTYYGHPRNLSKSVDGIGSIKAGD</sequence>
<keyword evidence="4" id="KW-1185">Reference proteome</keyword>
<protein>
    <submittedName>
        <fullName evidence="3">DUF2807 domain-containing protein</fullName>
    </submittedName>
</protein>
<dbReference type="PANTHER" id="PTHR39200:SF1">
    <property type="entry name" value="AUTO-TRANSPORTER ADHESIN HEAD GIN DOMAIN-CONTAINING PROTEIN-RELATED"/>
    <property type="match status" value="1"/>
</dbReference>
<comment type="caution">
    <text evidence="3">The sequence shown here is derived from an EMBL/GenBank/DDBJ whole genome shotgun (WGS) entry which is preliminary data.</text>
</comment>